<dbReference type="STRING" id="525904.Tter_2609"/>
<evidence type="ECO:0000256" key="1">
    <source>
        <dbReference type="ARBA" id="ARBA00022448"/>
    </source>
</evidence>
<evidence type="ECO:0000256" key="2">
    <source>
        <dbReference type="ARBA" id="ARBA00022741"/>
    </source>
</evidence>
<keyword evidence="2" id="KW-0547">Nucleotide-binding</keyword>
<keyword evidence="3" id="KW-0067">ATP-binding</keyword>
<sequence length="303" mass="32837">MDARLVGDEDAGVGSPVVTMRGVRKLYGSVEALRGIDLDVRPGELLAMLGPNGAGKTTAINIMLGLRRATEGEVRLFGGDPRDWRCRLRVGATPQNIGFPGELKVREVLELVRAHYPRPMTAEEAMARFGLEDVAGRRTSALSGGQRRRLAVALAFVGNPEVVFLDEPTTGLDVESRRSLWDATREFVSQGRTVVLTTHYLEEAEALATRVVVINEGKVVAEGRVDEIKAIVGVRRVRFEAPSLPALPEVVSVHQEGCTYTVYTKDSDALVRALVTSGVSFANLEVLAVSLEEAFIAITEGSR</sequence>
<evidence type="ECO:0000256" key="3">
    <source>
        <dbReference type="ARBA" id="ARBA00022840"/>
    </source>
</evidence>
<dbReference type="Proteomes" id="UP000000323">
    <property type="component" value="Chromosome 2"/>
</dbReference>
<dbReference type="GO" id="GO:0005524">
    <property type="term" value="F:ATP binding"/>
    <property type="evidence" value="ECO:0007669"/>
    <property type="project" value="UniProtKB-KW"/>
</dbReference>
<evidence type="ECO:0000259" key="4">
    <source>
        <dbReference type="PROSITE" id="PS50893"/>
    </source>
</evidence>
<dbReference type="InterPro" id="IPR003593">
    <property type="entry name" value="AAA+_ATPase"/>
</dbReference>
<evidence type="ECO:0000313" key="5">
    <source>
        <dbReference type="EMBL" id="ACZ43497.1"/>
    </source>
</evidence>
<dbReference type="PANTHER" id="PTHR42711">
    <property type="entry name" value="ABC TRANSPORTER ATP-BINDING PROTEIN"/>
    <property type="match status" value="1"/>
</dbReference>
<feature type="domain" description="ABC transporter" evidence="4">
    <location>
        <begin position="18"/>
        <end position="241"/>
    </location>
</feature>
<dbReference type="InterPro" id="IPR050763">
    <property type="entry name" value="ABC_transporter_ATP-binding"/>
</dbReference>
<keyword evidence="1" id="KW-0813">Transport</keyword>
<dbReference type="Pfam" id="PF00005">
    <property type="entry name" value="ABC_tran"/>
    <property type="match status" value="1"/>
</dbReference>
<dbReference type="eggNOG" id="COG1131">
    <property type="taxonomic scope" value="Bacteria"/>
</dbReference>
<dbReference type="InterPro" id="IPR027417">
    <property type="entry name" value="P-loop_NTPase"/>
</dbReference>
<dbReference type="EMBL" id="CP001826">
    <property type="protein sequence ID" value="ACZ43497.1"/>
    <property type="molecule type" value="Genomic_DNA"/>
</dbReference>
<dbReference type="PROSITE" id="PS50893">
    <property type="entry name" value="ABC_TRANSPORTER_2"/>
    <property type="match status" value="1"/>
</dbReference>
<protein>
    <submittedName>
        <fullName evidence="5">ABC transporter related protein</fullName>
    </submittedName>
</protein>
<keyword evidence="6" id="KW-1185">Reference proteome</keyword>
<dbReference type="SUPFAM" id="SSF52540">
    <property type="entry name" value="P-loop containing nucleoside triphosphate hydrolases"/>
    <property type="match status" value="1"/>
</dbReference>
<dbReference type="Gene3D" id="3.40.50.300">
    <property type="entry name" value="P-loop containing nucleotide triphosphate hydrolases"/>
    <property type="match status" value="1"/>
</dbReference>
<reference evidence="6" key="1">
    <citation type="journal article" date="2010" name="Stand. Genomic Sci.">
        <title>Complete genome sequence of 'Thermobaculum terrenum' type strain (YNP1).</title>
        <authorList>
            <person name="Kiss H."/>
            <person name="Cleland D."/>
            <person name="Lapidus A."/>
            <person name="Lucas S."/>
            <person name="Glavina Del Rio T."/>
            <person name="Nolan M."/>
            <person name="Tice H."/>
            <person name="Han C."/>
            <person name="Goodwin L."/>
            <person name="Pitluck S."/>
            <person name="Liolios K."/>
            <person name="Ivanova N."/>
            <person name="Mavromatis K."/>
            <person name="Ovchinnikova G."/>
            <person name="Pati A."/>
            <person name="Chen A."/>
            <person name="Palaniappan K."/>
            <person name="Land M."/>
            <person name="Hauser L."/>
            <person name="Chang Y."/>
            <person name="Jeffries C."/>
            <person name="Lu M."/>
            <person name="Brettin T."/>
            <person name="Detter J."/>
            <person name="Goker M."/>
            <person name="Tindall B."/>
            <person name="Beck B."/>
            <person name="McDermott T."/>
            <person name="Woyke T."/>
            <person name="Bristow J."/>
            <person name="Eisen J."/>
            <person name="Markowitz V."/>
            <person name="Hugenholtz P."/>
            <person name="Kyrpides N."/>
            <person name="Klenk H."/>
            <person name="Cheng J."/>
        </authorList>
    </citation>
    <scope>NUCLEOTIDE SEQUENCE [LARGE SCALE GENOMIC DNA]</scope>
    <source>
        <strain evidence="6">ATCC BAA-798 / YNP1</strain>
    </source>
</reference>
<dbReference type="HOGENOM" id="CLU_000604_1_2_0"/>
<dbReference type="OrthoDB" id="9804819at2"/>
<dbReference type="AlphaFoldDB" id="D1CIC6"/>
<dbReference type="RefSeq" id="WP_012876528.1">
    <property type="nucleotide sequence ID" value="NC_013526.1"/>
</dbReference>
<gene>
    <name evidence="5" type="ordered locus">Tter_2609</name>
</gene>
<proteinExistence type="predicted"/>
<dbReference type="PANTHER" id="PTHR42711:SF17">
    <property type="entry name" value="ABC TRANSPORTER ATP-BINDING PROTEIN"/>
    <property type="match status" value="1"/>
</dbReference>
<dbReference type="CDD" id="cd03230">
    <property type="entry name" value="ABC_DR_subfamily_A"/>
    <property type="match status" value="1"/>
</dbReference>
<evidence type="ECO:0000313" key="6">
    <source>
        <dbReference type="Proteomes" id="UP000000323"/>
    </source>
</evidence>
<accession>D1CIC6</accession>
<dbReference type="KEGG" id="ttr:Tter_2609"/>
<organism evidence="5 6">
    <name type="scientific">Thermobaculum terrenum (strain ATCC BAA-798 / CCMEE 7001 / YNP1)</name>
    <dbReference type="NCBI Taxonomy" id="525904"/>
    <lineage>
        <taxon>Bacteria</taxon>
        <taxon>Bacillati</taxon>
        <taxon>Chloroflexota</taxon>
        <taxon>Chloroflexia</taxon>
        <taxon>Candidatus Thermobaculales</taxon>
        <taxon>Candidatus Thermobaculaceae</taxon>
        <taxon>Thermobaculum</taxon>
    </lineage>
</organism>
<dbReference type="InterPro" id="IPR003439">
    <property type="entry name" value="ABC_transporter-like_ATP-bd"/>
</dbReference>
<dbReference type="InterPro" id="IPR017871">
    <property type="entry name" value="ABC_transporter-like_CS"/>
</dbReference>
<dbReference type="PROSITE" id="PS00211">
    <property type="entry name" value="ABC_TRANSPORTER_1"/>
    <property type="match status" value="1"/>
</dbReference>
<dbReference type="GO" id="GO:0016887">
    <property type="term" value="F:ATP hydrolysis activity"/>
    <property type="evidence" value="ECO:0007669"/>
    <property type="project" value="InterPro"/>
</dbReference>
<name>D1CIC6_THET1</name>
<dbReference type="SMART" id="SM00382">
    <property type="entry name" value="AAA"/>
    <property type="match status" value="1"/>
</dbReference>